<accession>A0ABR3JBW4</accession>
<evidence type="ECO:0000256" key="2">
    <source>
        <dbReference type="ARBA" id="ARBA00022679"/>
    </source>
</evidence>
<keyword evidence="2" id="KW-0808">Transferase</keyword>
<organism evidence="8 9">
    <name type="scientific">Hohenbuehelia grisea</name>
    <dbReference type="NCBI Taxonomy" id="104357"/>
    <lineage>
        <taxon>Eukaryota</taxon>
        <taxon>Fungi</taxon>
        <taxon>Dikarya</taxon>
        <taxon>Basidiomycota</taxon>
        <taxon>Agaricomycotina</taxon>
        <taxon>Agaricomycetes</taxon>
        <taxon>Agaricomycetidae</taxon>
        <taxon>Agaricales</taxon>
        <taxon>Pleurotineae</taxon>
        <taxon>Pleurotaceae</taxon>
        <taxon>Hohenbuehelia</taxon>
    </lineage>
</organism>
<reference evidence="9" key="1">
    <citation type="submission" date="2024-06" db="EMBL/GenBank/DDBJ databases">
        <title>Multi-omics analyses provide insights into the biosynthesis of the anticancer antibiotic pleurotin in Hohenbuehelia grisea.</title>
        <authorList>
            <person name="Weaver J.A."/>
            <person name="Alberti F."/>
        </authorList>
    </citation>
    <scope>NUCLEOTIDE SEQUENCE [LARGE SCALE GENOMIC DNA]</scope>
    <source>
        <strain evidence="9">T-177</strain>
    </source>
</reference>
<dbReference type="PANTHER" id="PTHR46402">
    <property type="entry name" value="SET AND MYND DOMAIN-CONTAINING PROTEIN 5"/>
    <property type="match status" value="1"/>
</dbReference>
<evidence type="ECO:0000256" key="4">
    <source>
        <dbReference type="ARBA" id="ARBA00042380"/>
    </source>
</evidence>
<dbReference type="Pfam" id="PF00856">
    <property type="entry name" value="SET"/>
    <property type="match status" value="1"/>
</dbReference>
<dbReference type="Gene3D" id="2.170.270.10">
    <property type="entry name" value="SET domain"/>
    <property type="match status" value="1"/>
</dbReference>
<keyword evidence="1" id="KW-0489">Methyltransferase</keyword>
<comment type="caution">
    <text evidence="8">The sequence shown here is derived from an EMBL/GenBank/DDBJ whole genome shotgun (WGS) entry which is preliminary data.</text>
</comment>
<dbReference type="InterPro" id="IPR046341">
    <property type="entry name" value="SET_dom_sf"/>
</dbReference>
<comment type="catalytic activity">
    <reaction evidence="6">
        <text>L-lysyl-[histone] + S-adenosyl-L-methionine = N(6)-methyl-L-lysyl-[histone] + S-adenosyl-L-homocysteine + H(+)</text>
        <dbReference type="Rhea" id="RHEA:10024"/>
        <dbReference type="Rhea" id="RHEA-COMP:9845"/>
        <dbReference type="Rhea" id="RHEA-COMP:9846"/>
        <dbReference type="ChEBI" id="CHEBI:15378"/>
        <dbReference type="ChEBI" id="CHEBI:29969"/>
        <dbReference type="ChEBI" id="CHEBI:57856"/>
        <dbReference type="ChEBI" id="CHEBI:59789"/>
        <dbReference type="ChEBI" id="CHEBI:61929"/>
    </reaction>
    <physiologicalReaction direction="left-to-right" evidence="6">
        <dbReference type="Rhea" id="RHEA:10025"/>
    </physiologicalReaction>
</comment>
<proteinExistence type="predicted"/>
<evidence type="ECO:0000259" key="7">
    <source>
        <dbReference type="PROSITE" id="PS50280"/>
    </source>
</evidence>
<evidence type="ECO:0000256" key="3">
    <source>
        <dbReference type="ARBA" id="ARBA00022691"/>
    </source>
</evidence>
<dbReference type="InterPro" id="IPR001214">
    <property type="entry name" value="SET_dom"/>
</dbReference>
<evidence type="ECO:0000313" key="8">
    <source>
        <dbReference type="EMBL" id="KAL0952630.1"/>
    </source>
</evidence>
<protein>
    <recommendedName>
        <fullName evidence="5">Histone-lysine N-methyltransferase SET5</fullName>
    </recommendedName>
    <alternativeName>
        <fullName evidence="4">SET domain-containing protein 5</fullName>
    </alternativeName>
</protein>
<evidence type="ECO:0000313" key="9">
    <source>
        <dbReference type="Proteomes" id="UP001556367"/>
    </source>
</evidence>
<dbReference type="PANTHER" id="PTHR46402:SF2">
    <property type="entry name" value="HISTONE-LYSINE N-TRIMETHYLTRANSFERASE SMYD5"/>
    <property type="match status" value="1"/>
</dbReference>
<evidence type="ECO:0000256" key="1">
    <source>
        <dbReference type="ARBA" id="ARBA00022603"/>
    </source>
</evidence>
<gene>
    <name evidence="8" type="ORF">HGRIS_006878</name>
</gene>
<dbReference type="Gene3D" id="1.10.220.160">
    <property type="match status" value="1"/>
</dbReference>
<name>A0ABR3JBW4_9AGAR</name>
<keyword evidence="3" id="KW-0949">S-adenosyl-L-methionine</keyword>
<dbReference type="EMBL" id="JASNQZ010000010">
    <property type="protein sequence ID" value="KAL0952630.1"/>
    <property type="molecule type" value="Genomic_DNA"/>
</dbReference>
<evidence type="ECO:0000256" key="6">
    <source>
        <dbReference type="ARBA" id="ARBA00048619"/>
    </source>
</evidence>
<feature type="domain" description="SET" evidence="7">
    <location>
        <begin position="87"/>
        <end position="381"/>
    </location>
</feature>
<dbReference type="PROSITE" id="PS50280">
    <property type="entry name" value="SET"/>
    <property type="match status" value="1"/>
</dbReference>
<dbReference type="Proteomes" id="UP001556367">
    <property type="component" value="Unassembled WGS sequence"/>
</dbReference>
<evidence type="ECO:0000256" key="5">
    <source>
        <dbReference type="ARBA" id="ARBA00044528"/>
    </source>
</evidence>
<dbReference type="SMART" id="SM00317">
    <property type="entry name" value="SET"/>
    <property type="match status" value="1"/>
</dbReference>
<sequence>MVPSEEELTSALVELKSKNPSMGIPKIHALLLASFPDWAVSEKRTRKILQIQGLVAGSAPAPARDASGLTYPTSRLIKDIDLHRWTEKVTVRYFDKRKGKGLVAAEKINKGELIWKEDPFILAPEWEIYDLQVKSAACGFCSTPFRDSPLVTSCPAMASSSSSASTSSHPCTIKFCSRLCVARSAKHHALVCAAQNPASVPLLRYARDTQWMALHALAQCTSRVLLANQIDEDTLASDWQVVRGLAELGMEERFKHSAQVDGGAEPDRVAWEKAHTLFVQAFDTPKSTQEQKKLARILKKPLREEIRRDFFEYDAFLRGLGRMSLNLEAHGGLYTLHAHLNHSCTPNVSIRHLDMRTALARITVLAKADIEPGEELFVTYVDPSLNVRQRRAQLAAWGFGECRCKRCVEEARALESTAPKASKVDGAPAVPADPNAGMDMFDLEQELKAGLGVM</sequence>
<keyword evidence="9" id="KW-1185">Reference proteome</keyword>
<dbReference type="Gene3D" id="6.10.140.2220">
    <property type="match status" value="1"/>
</dbReference>
<dbReference type="CDD" id="cd20071">
    <property type="entry name" value="SET_SMYD"/>
    <property type="match status" value="1"/>
</dbReference>
<dbReference type="SUPFAM" id="SSF82199">
    <property type="entry name" value="SET domain"/>
    <property type="match status" value="1"/>
</dbReference>